<evidence type="ECO:0000313" key="3">
    <source>
        <dbReference type="Proteomes" id="UP000494105"/>
    </source>
</evidence>
<evidence type="ECO:0000256" key="1">
    <source>
        <dbReference type="SAM" id="MobiDB-lite"/>
    </source>
</evidence>
<organism evidence="2 3">
    <name type="scientific">Achromobacter piechaudii</name>
    <dbReference type="NCBI Taxonomy" id="72556"/>
    <lineage>
        <taxon>Bacteria</taxon>
        <taxon>Pseudomonadati</taxon>
        <taxon>Pseudomonadota</taxon>
        <taxon>Betaproteobacteria</taxon>
        <taxon>Burkholderiales</taxon>
        <taxon>Alcaligenaceae</taxon>
        <taxon>Achromobacter</taxon>
    </lineage>
</organism>
<evidence type="ECO:0000313" key="2">
    <source>
        <dbReference type="EMBL" id="CAB3895403.1"/>
    </source>
</evidence>
<dbReference type="RefSeq" id="WP_244976738.1">
    <property type="nucleotide sequence ID" value="NZ_CADILD010000002.1"/>
</dbReference>
<reference evidence="2 3" key="1">
    <citation type="submission" date="2020-04" db="EMBL/GenBank/DDBJ databases">
        <authorList>
            <person name="De Canck E."/>
        </authorList>
    </citation>
    <scope>NUCLEOTIDE SEQUENCE [LARGE SCALE GENOMIC DNA]</scope>
    <source>
        <strain evidence="2 3">LMG 1861</strain>
    </source>
</reference>
<feature type="region of interest" description="Disordered" evidence="1">
    <location>
        <begin position="52"/>
        <end position="153"/>
    </location>
</feature>
<evidence type="ECO:0008006" key="4">
    <source>
        <dbReference type="Google" id="ProtNLM"/>
    </source>
</evidence>
<name>A0A6S7E4K9_9BURK</name>
<dbReference type="EMBL" id="CADILD010000002">
    <property type="protein sequence ID" value="CAB3895403.1"/>
    <property type="molecule type" value="Genomic_DNA"/>
</dbReference>
<proteinExistence type="predicted"/>
<dbReference type="Proteomes" id="UP000494105">
    <property type="component" value="Unassembled WGS sequence"/>
</dbReference>
<protein>
    <recommendedName>
        <fullName evidence="4">DUF2188 domain-containing protein</fullName>
    </recommendedName>
</protein>
<gene>
    <name evidence="2" type="ORF">LMG1861_04027</name>
</gene>
<sequence>MIVEAFQRPDGRWSFRGIALLGVQQDPRAYPTCEAAVDAARNAYPDDAVSIVESETQEPPMTPSPIDKVSKPPTADSGAVEPSTEDQVDIANRVQEGIQKANAKSKADAPSRATGGQPLDGNPTPEPDTEGGVFKPADDTPSVLPKRSGPDSR</sequence>
<dbReference type="AlphaFoldDB" id="A0A6S7E4K9"/>
<accession>A0A6S7E4K9</accession>